<organism evidence="2 3">
    <name type="scientific">Amylocarpus encephaloides</name>
    <dbReference type="NCBI Taxonomy" id="45428"/>
    <lineage>
        <taxon>Eukaryota</taxon>
        <taxon>Fungi</taxon>
        <taxon>Dikarya</taxon>
        <taxon>Ascomycota</taxon>
        <taxon>Pezizomycotina</taxon>
        <taxon>Leotiomycetes</taxon>
        <taxon>Helotiales</taxon>
        <taxon>Helotiales incertae sedis</taxon>
        <taxon>Amylocarpus</taxon>
    </lineage>
</organism>
<dbReference type="AlphaFoldDB" id="A0A9P8C7W3"/>
<name>A0A9P8C7W3_9HELO</name>
<comment type="caution">
    <text evidence="2">The sequence shown here is derived from an EMBL/GenBank/DDBJ whole genome shotgun (WGS) entry which is preliminary data.</text>
</comment>
<gene>
    <name evidence="2" type="ORF">BJ875DRAFT_481544</name>
</gene>
<feature type="transmembrane region" description="Helical" evidence="1">
    <location>
        <begin position="127"/>
        <end position="145"/>
    </location>
</feature>
<evidence type="ECO:0000256" key="1">
    <source>
        <dbReference type="SAM" id="Phobius"/>
    </source>
</evidence>
<evidence type="ECO:0000313" key="3">
    <source>
        <dbReference type="Proteomes" id="UP000824998"/>
    </source>
</evidence>
<keyword evidence="1" id="KW-0472">Membrane</keyword>
<keyword evidence="3" id="KW-1185">Reference proteome</keyword>
<dbReference type="EMBL" id="MU251391">
    <property type="protein sequence ID" value="KAG9237223.1"/>
    <property type="molecule type" value="Genomic_DNA"/>
</dbReference>
<reference evidence="2" key="1">
    <citation type="journal article" date="2021" name="IMA Fungus">
        <title>Genomic characterization of three marine fungi, including Emericellopsis atlantica sp. nov. with signatures of a generalist lifestyle and marine biomass degradation.</title>
        <authorList>
            <person name="Hagestad O.C."/>
            <person name="Hou L."/>
            <person name="Andersen J.H."/>
            <person name="Hansen E.H."/>
            <person name="Altermark B."/>
            <person name="Li C."/>
            <person name="Kuhnert E."/>
            <person name="Cox R.J."/>
            <person name="Crous P.W."/>
            <person name="Spatafora J.W."/>
            <person name="Lail K."/>
            <person name="Amirebrahimi M."/>
            <person name="Lipzen A."/>
            <person name="Pangilinan J."/>
            <person name="Andreopoulos W."/>
            <person name="Hayes R.D."/>
            <person name="Ng V."/>
            <person name="Grigoriev I.V."/>
            <person name="Jackson S.A."/>
            <person name="Sutton T.D.S."/>
            <person name="Dobson A.D.W."/>
            <person name="Rama T."/>
        </authorList>
    </citation>
    <scope>NUCLEOTIDE SEQUENCE</scope>
    <source>
        <strain evidence="2">TRa018bII</strain>
    </source>
</reference>
<keyword evidence="1" id="KW-1133">Transmembrane helix</keyword>
<evidence type="ECO:0000313" key="2">
    <source>
        <dbReference type="EMBL" id="KAG9237223.1"/>
    </source>
</evidence>
<accession>A0A9P8C7W3</accession>
<proteinExistence type="predicted"/>
<protein>
    <submittedName>
        <fullName evidence="2">Uncharacterized protein</fullName>
    </submittedName>
</protein>
<dbReference type="Proteomes" id="UP000824998">
    <property type="component" value="Unassembled WGS sequence"/>
</dbReference>
<sequence length="146" mass="15863">MSINPVCRNAPLNEQFLSPQLDNKFYCFWVRSDEATINTPNNDIVGSLTKCCQVNFSSDKNPLIISGGPEFPDCYQYCLADSKVSPEPTQGLATCLAKALKHATPNPQLACWNPDTKKNTAMISGAYLSWSDLGVVMLAMGAVAVL</sequence>
<keyword evidence="1" id="KW-0812">Transmembrane</keyword>